<gene>
    <name evidence="2" type="ORF">CVIRNUC_003322</name>
</gene>
<proteinExistence type="predicted"/>
<keyword evidence="3" id="KW-1185">Reference proteome</keyword>
<name>A0AAV1I1I3_9CHLO</name>
<accession>A0AAV1I1I3</accession>
<evidence type="ECO:0000313" key="2">
    <source>
        <dbReference type="EMBL" id="CAK0766078.1"/>
    </source>
</evidence>
<sequence length="371" mass="43235">MADPASYAPFPGLPPAPVQQQPWAAPRGFDNDQQQQQRIPLQNPNYPQIRQYTYGRLYDPLGPIEYKDYFDDTNMEDPLTRFQDLEELDGISDPKVLEYHNADACGPDARADGDLTANFAESLVRNGIFCRFTDYRQFGENNKATREDISKIIRSRQRACRCAVKRRFAMALYKKRGEPTHAHEQPLKTAEETCAVCGQMERELRRWGYLKHQSSLVAEKHEALKKLTLAVHELLTDDKDKYRWASYQGATDFDKICLYVWNEVVKHDSLLHLLRKAMPFEDFKELMKSIDAIAKADRHNFERKKALTVKAKKLTHLTHLQRYRQLLLDQEQLKLHLMKERVGHRPKSSMSKSSRSRSRTKTAKRSPRSRK</sequence>
<evidence type="ECO:0000256" key="1">
    <source>
        <dbReference type="SAM" id="MobiDB-lite"/>
    </source>
</evidence>
<dbReference type="Proteomes" id="UP001314263">
    <property type="component" value="Unassembled WGS sequence"/>
</dbReference>
<protein>
    <submittedName>
        <fullName evidence="2">Uncharacterized protein</fullName>
    </submittedName>
</protein>
<comment type="caution">
    <text evidence="2">The sequence shown here is derived from an EMBL/GenBank/DDBJ whole genome shotgun (WGS) entry which is preliminary data.</text>
</comment>
<feature type="compositionally biased region" description="Basic residues" evidence="1">
    <location>
        <begin position="354"/>
        <end position="371"/>
    </location>
</feature>
<organism evidence="2 3">
    <name type="scientific">Coccomyxa viridis</name>
    <dbReference type="NCBI Taxonomy" id="1274662"/>
    <lineage>
        <taxon>Eukaryota</taxon>
        <taxon>Viridiplantae</taxon>
        <taxon>Chlorophyta</taxon>
        <taxon>core chlorophytes</taxon>
        <taxon>Trebouxiophyceae</taxon>
        <taxon>Trebouxiophyceae incertae sedis</taxon>
        <taxon>Coccomyxaceae</taxon>
        <taxon>Coccomyxa</taxon>
    </lineage>
</organism>
<feature type="region of interest" description="Disordered" evidence="1">
    <location>
        <begin position="1"/>
        <end position="45"/>
    </location>
</feature>
<feature type="region of interest" description="Disordered" evidence="1">
    <location>
        <begin position="338"/>
        <end position="371"/>
    </location>
</feature>
<dbReference type="AlphaFoldDB" id="A0AAV1I1I3"/>
<dbReference type="EMBL" id="CAUYUE010000004">
    <property type="protein sequence ID" value="CAK0766078.1"/>
    <property type="molecule type" value="Genomic_DNA"/>
</dbReference>
<reference evidence="2 3" key="1">
    <citation type="submission" date="2023-10" db="EMBL/GenBank/DDBJ databases">
        <authorList>
            <person name="Maclean D."/>
            <person name="Macfadyen A."/>
        </authorList>
    </citation>
    <scope>NUCLEOTIDE SEQUENCE [LARGE SCALE GENOMIC DNA]</scope>
</reference>
<evidence type="ECO:0000313" key="3">
    <source>
        <dbReference type="Proteomes" id="UP001314263"/>
    </source>
</evidence>